<organism evidence="4 5">
    <name type="scientific">Hibiscus syriacus</name>
    <name type="common">Rose of Sharon</name>
    <dbReference type="NCBI Taxonomy" id="106335"/>
    <lineage>
        <taxon>Eukaryota</taxon>
        <taxon>Viridiplantae</taxon>
        <taxon>Streptophyta</taxon>
        <taxon>Embryophyta</taxon>
        <taxon>Tracheophyta</taxon>
        <taxon>Spermatophyta</taxon>
        <taxon>Magnoliopsida</taxon>
        <taxon>eudicotyledons</taxon>
        <taxon>Gunneridae</taxon>
        <taxon>Pentapetalae</taxon>
        <taxon>rosids</taxon>
        <taxon>malvids</taxon>
        <taxon>Malvales</taxon>
        <taxon>Malvaceae</taxon>
        <taxon>Malvoideae</taxon>
        <taxon>Hibiscus</taxon>
    </lineage>
</organism>
<comment type="caution">
    <text evidence="4">The sequence shown here is derived from an EMBL/GenBank/DDBJ whole genome shotgun (WGS) entry which is preliminary data.</text>
</comment>
<proteinExistence type="predicted"/>
<dbReference type="EMBL" id="VEPZ02001236">
    <property type="protein sequence ID" value="KAE8684871.1"/>
    <property type="molecule type" value="Genomic_DNA"/>
</dbReference>
<dbReference type="PANTHER" id="PTHR46033:SF8">
    <property type="entry name" value="PROTEIN MAINTENANCE OF MERISTEMS-LIKE"/>
    <property type="match status" value="1"/>
</dbReference>
<dbReference type="Pfam" id="PF13041">
    <property type="entry name" value="PPR_2"/>
    <property type="match status" value="1"/>
</dbReference>
<feature type="domain" description="Aminotransferase-like plant mobile" evidence="3">
    <location>
        <begin position="244"/>
        <end position="373"/>
    </location>
</feature>
<dbReference type="InterPro" id="IPR019557">
    <property type="entry name" value="AminoTfrase-like_pln_mobile"/>
</dbReference>
<dbReference type="InterPro" id="IPR002885">
    <property type="entry name" value="PPR_rpt"/>
</dbReference>
<accession>A0A6A2YZ29</accession>
<reference evidence="4" key="1">
    <citation type="submission" date="2019-09" db="EMBL/GenBank/DDBJ databases">
        <title>Draft genome information of white flower Hibiscus syriacus.</title>
        <authorList>
            <person name="Kim Y.-M."/>
        </authorList>
    </citation>
    <scope>NUCLEOTIDE SEQUENCE [LARGE SCALE GENOMIC DNA]</scope>
    <source>
        <strain evidence="4">YM2019G1</strain>
    </source>
</reference>
<name>A0A6A2YZ29_HIBSY</name>
<dbReference type="Proteomes" id="UP000436088">
    <property type="component" value="Unassembled WGS sequence"/>
</dbReference>
<evidence type="ECO:0000259" key="3">
    <source>
        <dbReference type="Pfam" id="PF10536"/>
    </source>
</evidence>
<dbReference type="Pfam" id="PF10536">
    <property type="entry name" value="PMD"/>
    <property type="match status" value="1"/>
</dbReference>
<dbReference type="AlphaFoldDB" id="A0A6A2YZ29"/>
<sequence length="437" mass="49558">MYNALIKWFSSENPIKSFHFHFELLHNDIVPDYLNFSFLNSLAHMYSNCGYVKATNEVFQRMACSNVVSWTSMIVGFNKVGDVVMACELFDKMRDRNLVTWRMMISGYAKNTYSDEVVDFFSSEKAHGYIVKNNLSLNVNLGSALVDMMQDMKRALWFFSEMRKSGLEACSLSAGEIEVPDLGYIMEGSLLRSDRNHISLHFADTEKNRVLDHFIRNLKLVIPSRVLPYLVEAGFGYIGRYQGHCKIEPDLISTLVERWRPETHIFHLPCGECTITLEDVSMHLGLPVDGDVISGIASGYWIALCRDSLGRVPENFIRGRILINWLDANFRELSADASEDEVKMYARACILQLIGGLLMSDKSRNLVHCMWLRYIRSKNLLLARLPLELEGISTLRSKKLAVECLPLELEAIASNGNCTDGCVDGISILRSKGFADE</sequence>
<evidence type="ECO:0000313" key="4">
    <source>
        <dbReference type="EMBL" id="KAE8684871.1"/>
    </source>
</evidence>
<dbReference type="PROSITE" id="PS51375">
    <property type="entry name" value="PPR"/>
    <property type="match status" value="1"/>
</dbReference>
<gene>
    <name evidence="4" type="ORF">F3Y22_tig00111105pilonHSYRG00617</name>
</gene>
<dbReference type="PANTHER" id="PTHR46033">
    <property type="entry name" value="PROTEIN MAIN-LIKE 2"/>
    <property type="match status" value="1"/>
</dbReference>
<protein>
    <recommendedName>
        <fullName evidence="3">Aminotransferase-like plant mobile domain-containing protein</fullName>
    </recommendedName>
</protein>
<dbReference type="Gene3D" id="1.25.40.10">
    <property type="entry name" value="Tetratricopeptide repeat domain"/>
    <property type="match status" value="1"/>
</dbReference>
<keyword evidence="1" id="KW-0677">Repeat</keyword>
<evidence type="ECO:0000256" key="2">
    <source>
        <dbReference type="PROSITE-ProRule" id="PRU00708"/>
    </source>
</evidence>
<feature type="repeat" description="PPR" evidence="2">
    <location>
        <begin position="66"/>
        <end position="100"/>
    </location>
</feature>
<dbReference type="NCBIfam" id="TIGR00756">
    <property type="entry name" value="PPR"/>
    <property type="match status" value="1"/>
</dbReference>
<dbReference type="InterPro" id="IPR011990">
    <property type="entry name" value="TPR-like_helical_dom_sf"/>
</dbReference>
<evidence type="ECO:0000313" key="5">
    <source>
        <dbReference type="Proteomes" id="UP000436088"/>
    </source>
</evidence>
<dbReference type="GO" id="GO:0010073">
    <property type="term" value="P:meristem maintenance"/>
    <property type="evidence" value="ECO:0007669"/>
    <property type="project" value="InterPro"/>
</dbReference>
<evidence type="ECO:0000256" key="1">
    <source>
        <dbReference type="ARBA" id="ARBA00022737"/>
    </source>
</evidence>
<keyword evidence="5" id="KW-1185">Reference proteome</keyword>
<dbReference type="InterPro" id="IPR044824">
    <property type="entry name" value="MAIN-like"/>
</dbReference>